<dbReference type="GO" id="GO:0006298">
    <property type="term" value="P:mismatch repair"/>
    <property type="evidence" value="ECO:0007669"/>
    <property type="project" value="InterPro"/>
</dbReference>
<evidence type="ECO:0000313" key="3">
    <source>
        <dbReference type="Proteomes" id="UP000324705"/>
    </source>
</evidence>
<protein>
    <submittedName>
        <fullName evidence="2">Uncharacterized protein</fullName>
    </submittedName>
</protein>
<dbReference type="PANTHER" id="PTHR48466">
    <property type="entry name" value="OS10G0509000 PROTEIN-RELATED"/>
    <property type="match status" value="1"/>
</dbReference>
<dbReference type="PROSITE" id="PS51257">
    <property type="entry name" value="PROKAR_LIPOPROTEIN"/>
    <property type="match status" value="1"/>
</dbReference>
<dbReference type="PANTHER" id="PTHR48466:SF2">
    <property type="entry name" value="OS10G0509000 PROTEIN"/>
    <property type="match status" value="1"/>
</dbReference>
<gene>
    <name evidence="2" type="ORF">TRITD_1Bv1G118240</name>
</gene>
<evidence type="ECO:0000256" key="1">
    <source>
        <dbReference type="SAM" id="SignalP"/>
    </source>
</evidence>
<dbReference type="Proteomes" id="UP000324705">
    <property type="component" value="Chromosome 1B"/>
</dbReference>
<dbReference type="Gramene" id="TRITD1Bv1G118240.20">
    <property type="protein sequence ID" value="TRITD1Bv1G118240.20"/>
    <property type="gene ID" value="TRITD1Bv1G118240"/>
</dbReference>
<dbReference type="AlphaFoldDB" id="A0A9R0QT53"/>
<feature type="signal peptide" evidence="1">
    <location>
        <begin position="1"/>
        <end position="28"/>
    </location>
</feature>
<dbReference type="EMBL" id="LT934112">
    <property type="protein sequence ID" value="VAH17240.1"/>
    <property type="molecule type" value="Genomic_DNA"/>
</dbReference>
<dbReference type="InterPro" id="IPR045076">
    <property type="entry name" value="MutS"/>
</dbReference>
<dbReference type="GO" id="GO:0005524">
    <property type="term" value="F:ATP binding"/>
    <property type="evidence" value="ECO:0007669"/>
    <property type="project" value="InterPro"/>
</dbReference>
<proteinExistence type="predicted"/>
<accession>A0A9R0QT53</accession>
<organism evidence="2 3">
    <name type="scientific">Triticum turgidum subsp. durum</name>
    <name type="common">Durum wheat</name>
    <name type="synonym">Triticum durum</name>
    <dbReference type="NCBI Taxonomy" id="4567"/>
    <lineage>
        <taxon>Eukaryota</taxon>
        <taxon>Viridiplantae</taxon>
        <taxon>Streptophyta</taxon>
        <taxon>Embryophyta</taxon>
        <taxon>Tracheophyta</taxon>
        <taxon>Spermatophyta</taxon>
        <taxon>Magnoliopsida</taxon>
        <taxon>Liliopsida</taxon>
        <taxon>Poales</taxon>
        <taxon>Poaceae</taxon>
        <taxon>BOP clade</taxon>
        <taxon>Pooideae</taxon>
        <taxon>Triticodae</taxon>
        <taxon>Triticeae</taxon>
        <taxon>Triticinae</taxon>
        <taxon>Triticum</taxon>
    </lineage>
</organism>
<keyword evidence="3" id="KW-1185">Reference proteome</keyword>
<name>A0A9R0QT53_TRITD</name>
<dbReference type="GO" id="GO:0140664">
    <property type="term" value="F:ATP-dependent DNA damage sensor activity"/>
    <property type="evidence" value="ECO:0007669"/>
    <property type="project" value="InterPro"/>
</dbReference>
<reference evidence="2 3" key="1">
    <citation type="submission" date="2017-09" db="EMBL/GenBank/DDBJ databases">
        <authorList>
            <consortium name="International Durum Wheat Genome Sequencing Consortium (IDWGSC)"/>
            <person name="Milanesi L."/>
        </authorList>
    </citation>
    <scope>NUCLEOTIDE SEQUENCE [LARGE SCALE GENOMIC DNA]</scope>
    <source>
        <strain evidence="3">cv. Svevo</strain>
    </source>
</reference>
<dbReference type="GO" id="GO:0030983">
    <property type="term" value="F:mismatched DNA binding"/>
    <property type="evidence" value="ECO:0007669"/>
    <property type="project" value="InterPro"/>
</dbReference>
<sequence length="64" mass="6734">MSAKTSSHFIFGILLYSCFVTHIGRSNAVNIAERLGLPLDIIESARQLLGTAGAEINAVSLTGS</sequence>
<keyword evidence="1" id="KW-0732">Signal</keyword>
<evidence type="ECO:0000313" key="2">
    <source>
        <dbReference type="EMBL" id="VAH17240.1"/>
    </source>
</evidence>
<feature type="chain" id="PRO_5040288541" evidence="1">
    <location>
        <begin position="29"/>
        <end position="64"/>
    </location>
</feature>